<dbReference type="EMBL" id="BMYF01000006">
    <property type="protein sequence ID" value="GHB33530.1"/>
    <property type="molecule type" value="Genomic_DNA"/>
</dbReference>
<accession>A0A8J3CWY4</accession>
<keyword evidence="3" id="KW-1185">Reference proteome</keyword>
<reference evidence="2" key="2">
    <citation type="submission" date="2020-09" db="EMBL/GenBank/DDBJ databases">
        <authorList>
            <person name="Sun Q."/>
            <person name="Kim S."/>
        </authorList>
    </citation>
    <scope>NUCLEOTIDE SEQUENCE</scope>
    <source>
        <strain evidence="2">KCTC 23224</strain>
    </source>
</reference>
<reference evidence="2" key="1">
    <citation type="journal article" date="2014" name="Int. J. Syst. Evol. Microbiol.">
        <title>Complete genome sequence of Corynebacterium casei LMG S-19264T (=DSM 44701T), isolated from a smear-ripened cheese.</title>
        <authorList>
            <consortium name="US DOE Joint Genome Institute (JGI-PGF)"/>
            <person name="Walter F."/>
            <person name="Albersmeier A."/>
            <person name="Kalinowski J."/>
            <person name="Ruckert C."/>
        </authorList>
    </citation>
    <scope>NUCLEOTIDE SEQUENCE</scope>
    <source>
        <strain evidence="2">KCTC 23224</strain>
    </source>
</reference>
<sequence>MTIRIIIAGKTQSMRKINLLIKISVPVTVLTLIVGFNLIFNQQNSSENLIGKYVSADDSNWVWEFKSDGKLYDYYDGELSDIYYYSIEKISPQCGLEVDEGPLFEYFTRTNINNPLEKFCYEIYGFQDGILQLRYFWNK</sequence>
<comment type="caution">
    <text evidence="2">The sequence shown here is derived from an EMBL/GenBank/DDBJ whole genome shotgun (WGS) entry which is preliminary data.</text>
</comment>
<evidence type="ECO:0000256" key="1">
    <source>
        <dbReference type="SAM" id="Phobius"/>
    </source>
</evidence>
<evidence type="ECO:0000313" key="2">
    <source>
        <dbReference type="EMBL" id="GHB33530.1"/>
    </source>
</evidence>
<proteinExistence type="predicted"/>
<protein>
    <submittedName>
        <fullName evidence="2">Uncharacterized protein</fullName>
    </submittedName>
</protein>
<gene>
    <name evidence="2" type="ORF">GCM10008106_13310</name>
</gene>
<evidence type="ECO:0000313" key="3">
    <source>
        <dbReference type="Proteomes" id="UP000642809"/>
    </source>
</evidence>
<organism evidence="2 3">
    <name type="scientific">Mongoliitalea lutea</name>
    <dbReference type="NCBI Taxonomy" id="849756"/>
    <lineage>
        <taxon>Bacteria</taxon>
        <taxon>Pseudomonadati</taxon>
        <taxon>Bacteroidota</taxon>
        <taxon>Cytophagia</taxon>
        <taxon>Cytophagales</taxon>
        <taxon>Cyclobacteriaceae</taxon>
        <taxon>Mongoliitalea</taxon>
    </lineage>
</organism>
<name>A0A8J3CWY4_9BACT</name>
<keyword evidence="1" id="KW-0812">Transmembrane</keyword>
<dbReference type="Proteomes" id="UP000642809">
    <property type="component" value="Unassembled WGS sequence"/>
</dbReference>
<dbReference type="AlphaFoldDB" id="A0A8J3CWY4"/>
<feature type="transmembrane region" description="Helical" evidence="1">
    <location>
        <begin position="20"/>
        <end position="40"/>
    </location>
</feature>
<keyword evidence="1" id="KW-0472">Membrane</keyword>
<keyword evidence="1" id="KW-1133">Transmembrane helix</keyword>